<name>A0A1M4RY25_9ACTO</name>
<dbReference type="Proteomes" id="UP000184291">
    <property type="component" value="Unassembled WGS sequence"/>
</dbReference>
<sequence length="244" mass="26496">MHRSPSRRMVHVARCGLPADHGPHRLCHDKLPKHAFANDPEGDSIQPRPSVPTAHMGFNQGVNMPSARSPTQPDWNRCPAASPEGLRLFVFGGCGWWCVLVGLRTTLVRPERPRQPETLPNVEGLGPKRSCSAGRHLPATACRVRERPRPRPKAACRTRGPSRARAQPPEPRGVSCKHVKPGSRAGRLANTALGEQPRCSPPKPSSRSPLAIGTSRATVRDPRAMFTVAPPSTSASSGDRRVFT</sequence>
<evidence type="ECO:0000313" key="3">
    <source>
        <dbReference type="Proteomes" id="UP000184291"/>
    </source>
</evidence>
<evidence type="ECO:0000256" key="1">
    <source>
        <dbReference type="SAM" id="MobiDB-lite"/>
    </source>
</evidence>
<dbReference type="AlphaFoldDB" id="A0A1M4RY25"/>
<gene>
    <name evidence="2" type="ORF">ACGLYG10_1105</name>
</gene>
<keyword evidence="3" id="KW-1185">Reference proteome</keyword>
<protein>
    <submittedName>
        <fullName evidence="2">Uncharacterized protein</fullName>
    </submittedName>
</protein>
<feature type="compositionally biased region" description="Basic residues" evidence="1">
    <location>
        <begin position="150"/>
        <end position="162"/>
    </location>
</feature>
<accession>A0A1M4RY25</accession>
<organism evidence="2 3">
    <name type="scientific">Actinomyces glycerinitolerans</name>
    <dbReference type="NCBI Taxonomy" id="1892869"/>
    <lineage>
        <taxon>Bacteria</taxon>
        <taxon>Bacillati</taxon>
        <taxon>Actinomycetota</taxon>
        <taxon>Actinomycetes</taxon>
        <taxon>Actinomycetales</taxon>
        <taxon>Actinomycetaceae</taxon>
        <taxon>Actinomyces</taxon>
    </lineage>
</organism>
<evidence type="ECO:0000313" key="2">
    <source>
        <dbReference type="EMBL" id="SHE24895.1"/>
    </source>
</evidence>
<reference evidence="3" key="1">
    <citation type="submission" date="2016-09" db="EMBL/GenBank/DDBJ databases">
        <authorList>
            <person name="Strepis N."/>
        </authorList>
    </citation>
    <scope>NUCLEOTIDE SEQUENCE [LARGE SCALE GENOMIC DNA]</scope>
</reference>
<feature type="region of interest" description="Disordered" evidence="1">
    <location>
        <begin position="113"/>
        <end position="244"/>
    </location>
</feature>
<proteinExistence type="predicted"/>
<dbReference type="EMBL" id="FQTT01000009">
    <property type="protein sequence ID" value="SHE24895.1"/>
    <property type="molecule type" value="Genomic_DNA"/>
</dbReference>